<sequence length="125" mass="13621">MTAGPAVGSYDGQAECRALALVDRQVVYPPLPLAPLAGMRPSPPVDRRRALVSISIPQISDHPVAPDPAQGEGDGHIDQTDWAAAWETLKSGWPIHSKFRFPQPAARRRSGSKSPVRRPTTYFGW</sequence>
<feature type="region of interest" description="Disordered" evidence="1">
    <location>
        <begin position="100"/>
        <end position="125"/>
    </location>
</feature>
<protein>
    <submittedName>
        <fullName evidence="2">Uncharacterized protein</fullName>
    </submittedName>
</protein>
<comment type="caution">
    <text evidence="2">The sequence shown here is derived from an EMBL/GenBank/DDBJ whole genome shotgun (WGS) entry which is preliminary data.</text>
</comment>
<evidence type="ECO:0000313" key="2">
    <source>
        <dbReference type="EMBL" id="CAK7927947.1"/>
    </source>
</evidence>
<organism evidence="2 3">
    <name type="scientific">Peronospora matthiolae</name>
    <dbReference type="NCBI Taxonomy" id="2874970"/>
    <lineage>
        <taxon>Eukaryota</taxon>
        <taxon>Sar</taxon>
        <taxon>Stramenopiles</taxon>
        <taxon>Oomycota</taxon>
        <taxon>Peronosporomycetes</taxon>
        <taxon>Peronosporales</taxon>
        <taxon>Peronosporaceae</taxon>
        <taxon>Peronospora</taxon>
    </lineage>
</organism>
<evidence type="ECO:0000313" key="3">
    <source>
        <dbReference type="Proteomes" id="UP001162060"/>
    </source>
</evidence>
<dbReference type="Proteomes" id="UP001162060">
    <property type="component" value="Unassembled WGS sequence"/>
</dbReference>
<evidence type="ECO:0000256" key="1">
    <source>
        <dbReference type="SAM" id="MobiDB-lite"/>
    </source>
</evidence>
<accession>A0AAV1U2E6</accession>
<dbReference type="EMBL" id="CAKLBY020000118">
    <property type="protein sequence ID" value="CAK7927947.1"/>
    <property type="molecule type" value="Genomic_DNA"/>
</dbReference>
<gene>
    <name evidence="2" type="ORF">PM001_LOCUS13097</name>
</gene>
<feature type="region of interest" description="Disordered" evidence="1">
    <location>
        <begin position="57"/>
        <end position="77"/>
    </location>
</feature>
<dbReference type="AlphaFoldDB" id="A0AAV1U2E6"/>
<proteinExistence type="predicted"/>
<name>A0AAV1U2E6_9STRA</name>
<reference evidence="2" key="1">
    <citation type="submission" date="2024-01" db="EMBL/GenBank/DDBJ databases">
        <authorList>
            <person name="Webb A."/>
        </authorList>
    </citation>
    <scope>NUCLEOTIDE SEQUENCE</scope>
    <source>
        <strain evidence="2">Pm1</strain>
    </source>
</reference>